<reference evidence="2" key="1">
    <citation type="submission" date="2021-11" db="EMBL/GenBank/DDBJ databases">
        <title>BS-T2-15 a new species belonging to the Comamonadaceae family isolated from the soil of a French oak forest.</title>
        <authorList>
            <person name="Mieszkin S."/>
            <person name="Alain K."/>
        </authorList>
    </citation>
    <scope>NUCLEOTIDE SEQUENCE</scope>
    <source>
        <strain evidence="2">BS-T2-15</strain>
    </source>
</reference>
<dbReference type="RefSeq" id="WP_275684068.1">
    <property type="nucleotide sequence ID" value="NZ_JAJLJH010000007.1"/>
</dbReference>
<feature type="signal peptide" evidence="1">
    <location>
        <begin position="1"/>
        <end position="32"/>
    </location>
</feature>
<evidence type="ECO:0000256" key="1">
    <source>
        <dbReference type="SAM" id="SignalP"/>
    </source>
</evidence>
<feature type="chain" id="PRO_5040882990" description="Outer membrane protein W" evidence="1">
    <location>
        <begin position="33"/>
        <end position="178"/>
    </location>
</feature>
<dbReference type="AlphaFoldDB" id="A0A9X1YM60"/>
<evidence type="ECO:0008006" key="4">
    <source>
        <dbReference type="Google" id="ProtNLM"/>
    </source>
</evidence>
<organism evidence="2 3">
    <name type="scientific">Scleromatobacter humisilvae</name>
    <dbReference type="NCBI Taxonomy" id="2897159"/>
    <lineage>
        <taxon>Bacteria</taxon>
        <taxon>Pseudomonadati</taxon>
        <taxon>Pseudomonadota</taxon>
        <taxon>Betaproteobacteria</taxon>
        <taxon>Burkholderiales</taxon>
        <taxon>Sphaerotilaceae</taxon>
        <taxon>Scleromatobacter</taxon>
    </lineage>
</organism>
<keyword evidence="3" id="KW-1185">Reference proteome</keyword>
<comment type="caution">
    <text evidence="2">The sequence shown here is derived from an EMBL/GenBank/DDBJ whole genome shotgun (WGS) entry which is preliminary data.</text>
</comment>
<gene>
    <name evidence="2" type="ORF">LPC04_20130</name>
</gene>
<dbReference type="EMBL" id="JAJLJH010000007">
    <property type="protein sequence ID" value="MCK9688020.1"/>
    <property type="molecule type" value="Genomic_DNA"/>
</dbReference>
<name>A0A9X1YM60_9BURK</name>
<keyword evidence="1" id="KW-0732">Signal</keyword>
<evidence type="ECO:0000313" key="2">
    <source>
        <dbReference type="EMBL" id="MCK9688020.1"/>
    </source>
</evidence>
<sequence length="178" mass="18844">MGHATSTGRPARASHRVAATAILALLTMGAHAQGSVLRSQEGAYQQHTAAEYALTSNRSTNGSLRVFGDYYFFDAAQGNMGPTLGNLVGGLRASTGVVGLSQPLSLYDARPDPLQSLPYFGLGYSHLWFNSQLSLNADFGLASQAHGHGLFNSPSSLDDANGSLHWAPVMAVNVRYSF</sequence>
<accession>A0A9X1YM60</accession>
<dbReference type="Proteomes" id="UP001139353">
    <property type="component" value="Unassembled WGS sequence"/>
</dbReference>
<proteinExistence type="predicted"/>
<evidence type="ECO:0000313" key="3">
    <source>
        <dbReference type="Proteomes" id="UP001139353"/>
    </source>
</evidence>
<protein>
    <recommendedName>
        <fullName evidence="4">Outer membrane protein W</fullName>
    </recommendedName>
</protein>